<gene>
    <name evidence="1" type="ORF">NZK81_14380</name>
    <name evidence="2" type="ORF">NZK81_19200</name>
</gene>
<feature type="non-terminal residue" evidence="1">
    <location>
        <position position="1"/>
    </location>
</feature>
<comment type="caution">
    <text evidence="1">The sequence shown here is derived from an EMBL/GenBank/DDBJ whole genome shotgun (WGS) entry which is preliminary data.</text>
</comment>
<dbReference type="EMBL" id="JANZXA010000009">
    <property type="protein sequence ID" value="MCT2400742.1"/>
    <property type="molecule type" value="Genomic_DNA"/>
</dbReference>
<keyword evidence="3" id="KW-1185">Reference proteome</keyword>
<proteinExistence type="predicted"/>
<name>A0ABT2I7E5_9SPHN</name>
<evidence type="ECO:0000313" key="1">
    <source>
        <dbReference type="EMBL" id="MCT2400742.1"/>
    </source>
</evidence>
<sequence length="35" mass="3989">ERSVEATWRRIGSLLDDFPPNECANYLRNSGYAST</sequence>
<dbReference type="EMBL" id="JANZXA010000018">
    <property type="protein sequence ID" value="MCT2401684.1"/>
    <property type="molecule type" value="Genomic_DNA"/>
</dbReference>
<evidence type="ECO:0000313" key="3">
    <source>
        <dbReference type="Proteomes" id="UP001165583"/>
    </source>
</evidence>
<reference evidence="1" key="1">
    <citation type="submission" date="2022-09" db="EMBL/GenBank/DDBJ databases">
        <title>Novosphingobium sp. Nov., a polycyclic aromatic hydrocarbon-degrading bacterium isolated form mangrove sediments in HongKong.</title>
        <authorList>
            <person name="Hu Z."/>
        </authorList>
    </citation>
    <scope>NUCLEOTIDE SEQUENCE</scope>
    <source>
        <strain evidence="1">HK4-1</strain>
    </source>
</reference>
<accession>A0ABT2I7E5</accession>
<protein>
    <submittedName>
        <fullName evidence="1">IS630 family transposase</fullName>
    </submittedName>
</protein>
<evidence type="ECO:0000313" key="2">
    <source>
        <dbReference type="EMBL" id="MCT2401684.1"/>
    </source>
</evidence>
<organism evidence="1 3">
    <name type="scientific">Novosphingobium mangrovi</name>
    <name type="common">ex Huang et al. 2023</name>
    <dbReference type="NCBI Taxonomy" id="2976432"/>
    <lineage>
        <taxon>Bacteria</taxon>
        <taxon>Pseudomonadati</taxon>
        <taxon>Pseudomonadota</taxon>
        <taxon>Alphaproteobacteria</taxon>
        <taxon>Sphingomonadales</taxon>
        <taxon>Sphingomonadaceae</taxon>
        <taxon>Novosphingobium</taxon>
    </lineage>
</organism>
<dbReference type="Proteomes" id="UP001165583">
    <property type="component" value="Unassembled WGS sequence"/>
</dbReference>